<proteinExistence type="predicted"/>
<evidence type="ECO:0000256" key="1">
    <source>
        <dbReference type="SAM" id="MobiDB-lite"/>
    </source>
</evidence>
<dbReference type="Proteomes" id="UP000629468">
    <property type="component" value="Unassembled WGS sequence"/>
</dbReference>
<protein>
    <submittedName>
        <fullName evidence="2">Uncharacterized protein</fullName>
    </submittedName>
</protein>
<name>A0A8H7KDU8_AGABI</name>
<reference evidence="2 3" key="1">
    <citation type="journal article" name="Sci. Rep.">
        <title>Telomere-to-telomere assembled and centromere annotated genomes of the two main subspecies of the button mushroom Agaricus bisporus reveal especially polymorphic chromosome ends.</title>
        <authorList>
            <person name="Sonnenberg A.S.M."/>
            <person name="Sedaghat-Telgerd N."/>
            <person name="Lavrijssen B."/>
            <person name="Ohm R.A."/>
            <person name="Hendrickx P.M."/>
            <person name="Scholtmeijer K."/>
            <person name="Baars J.J.P."/>
            <person name="van Peer A."/>
        </authorList>
    </citation>
    <scope>NUCLEOTIDE SEQUENCE [LARGE SCALE GENOMIC DNA]</scope>
    <source>
        <strain evidence="2 3">H119_p4</strain>
    </source>
</reference>
<feature type="region of interest" description="Disordered" evidence="1">
    <location>
        <begin position="212"/>
        <end position="231"/>
    </location>
</feature>
<comment type="caution">
    <text evidence="2">The sequence shown here is derived from an EMBL/GenBank/DDBJ whole genome shotgun (WGS) entry which is preliminary data.</text>
</comment>
<gene>
    <name evidence="2" type="ORF">Agabi119p4_5984</name>
</gene>
<evidence type="ECO:0000313" key="2">
    <source>
        <dbReference type="EMBL" id="KAF7771673.1"/>
    </source>
</evidence>
<dbReference type="EMBL" id="JABXXO010000008">
    <property type="protein sequence ID" value="KAF7771673.1"/>
    <property type="molecule type" value="Genomic_DNA"/>
</dbReference>
<sequence>MDAQLLLRDTFELSASCFPSLHNTLGNTKRHAMYIPHSFFENARKVLAQADAASTWEFPASISPSIPITSEDSSSPPSTPAQEIIFRYRAGMAVLEGDELARSDISVDGVNTDDCSSTAFYSSVKGPEHPPDDALMTGITETEIKFPHGESSLGWSKPLEKTVLPGVKKRGFPEPRSVACPGLRVFRTLVNRMFRSHVHDVREGGQIACSLSPESHQIRDEPRDSVPSSSDLRSLVMQILSKISRPK</sequence>
<evidence type="ECO:0000313" key="3">
    <source>
        <dbReference type="Proteomes" id="UP000629468"/>
    </source>
</evidence>
<organism evidence="2 3">
    <name type="scientific">Agaricus bisporus var. burnettii</name>
    <dbReference type="NCBI Taxonomy" id="192524"/>
    <lineage>
        <taxon>Eukaryota</taxon>
        <taxon>Fungi</taxon>
        <taxon>Dikarya</taxon>
        <taxon>Basidiomycota</taxon>
        <taxon>Agaricomycotina</taxon>
        <taxon>Agaricomycetes</taxon>
        <taxon>Agaricomycetidae</taxon>
        <taxon>Agaricales</taxon>
        <taxon>Agaricineae</taxon>
        <taxon>Agaricaceae</taxon>
        <taxon>Agaricus</taxon>
    </lineage>
</organism>
<dbReference type="AlphaFoldDB" id="A0A8H7KDU8"/>
<accession>A0A8H7KDU8</accession>